<dbReference type="InterPro" id="IPR010730">
    <property type="entry name" value="HET"/>
</dbReference>
<dbReference type="PANTHER" id="PTHR33112:SF12">
    <property type="entry name" value="HETEROKARYON INCOMPATIBILITY DOMAIN-CONTAINING PROTEIN"/>
    <property type="match status" value="1"/>
</dbReference>
<reference evidence="3" key="3">
    <citation type="submission" date="2025-08" db="UniProtKB">
        <authorList>
            <consortium name="RefSeq"/>
        </authorList>
    </citation>
    <scope>IDENTIFICATION</scope>
    <source>
        <strain evidence="3">NI907</strain>
    </source>
</reference>
<accession>A0A6P8ANP2</accession>
<organism evidence="2 3">
    <name type="scientific">Pyricularia grisea</name>
    <name type="common">Crabgrass-specific blast fungus</name>
    <name type="synonym">Magnaporthe grisea</name>
    <dbReference type="NCBI Taxonomy" id="148305"/>
    <lineage>
        <taxon>Eukaryota</taxon>
        <taxon>Fungi</taxon>
        <taxon>Dikarya</taxon>
        <taxon>Ascomycota</taxon>
        <taxon>Pezizomycotina</taxon>
        <taxon>Sordariomycetes</taxon>
        <taxon>Sordariomycetidae</taxon>
        <taxon>Magnaporthales</taxon>
        <taxon>Pyriculariaceae</taxon>
        <taxon>Pyricularia</taxon>
    </lineage>
</organism>
<dbReference type="PANTHER" id="PTHR33112">
    <property type="entry name" value="DOMAIN PROTEIN, PUTATIVE-RELATED"/>
    <property type="match status" value="1"/>
</dbReference>
<dbReference type="Proteomes" id="UP000515153">
    <property type="component" value="Chromosome V"/>
</dbReference>
<gene>
    <name evidence="3" type="ORF">PgNI_11815</name>
</gene>
<proteinExistence type="predicted"/>
<keyword evidence="2" id="KW-1185">Reference proteome</keyword>
<dbReference type="KEGG" id="pgri:PgNI_11815"/>
<sequence>MNKTIQNANDKSDVSFVSIVSNCLSKFACIYADKFNVSNLLASVRFRLLDFESRCIQDSNLDEVYVALSYVSPAAHMGFFRLSTKHIDTMYTTGLVDNVLSELPQSISDGIDFVKALGEKYLWVDALCVIHDDQHEMSQCGRLMTSIYRGSYLTLVAASEPDASSGLSRRAYVSTHCQGPGQTQELNSYLPQSAYKKRGWSLGEIVLSRRIAVFVADRLFFSCQKSQRSIDTPLELPVFCLKSQDN</sequence>
<feature type="domain" description="Heterokaryon incompatibility" evidence="1">
    <location>
        <begin position="65"/>
        <end position="194"/>
    </location>
</feature>
<reference evidence="3" key="2">
    <citation type="submission" date="2019-10" db="EMBL/GenBank/DDBJ databases">
        <authorList>
            <consortium name="NCBI Genome Project"/>
        </authorList>
    </citation>
    <scope>NUCLEOTIDE SEQUENCE</scope>
    <source>
        <strain evidence="3">NI907</strain>
    </source>
</reference>
<evidence type="ECO:0000313" key="3">
    <source>
        <dbReference type="RefSeq" id="XP_030976524.1"/>
    </source>
</evidence>
<dbReference type="Pfam" id="PF06985">
    <property type="entry name" value="HET"/>
    <property type="match status" value="1"/>
</dbReference>
<dbReference type="AlphaFoldDB" id="A0A6P8ANP2"/>
<evidence type="ECO:0000259" key="1">
    <source>
        <dbReference type="Pfam" id="PF06985"/>
    </source>
</evidence>
<evidence type="ECO:0000313" key="2">
    <source>
        <dbReference type="Proteomes" id="UP000515153"/>
    </source>
</evidence>
<protein>
    <recommendedName>
        <fullName evidence="1">Heterokaryon incompatibility domain-containing protein</fullName>
    </recommendedName>
</protein>
<name>A0A6P8ANP2_PYRGI</name>
<dbReference type="RefSeq" id="XP_030976524.1">
    <property type="nucleotide sequence ID" value="XM_031131779.1"/>
</dbReference>
<dbReference type="GeneID" id="41966684"/>
<reference evidence="2 3" key="1">
    <citation type="journal article" date="2019" name="Mol. Biol. Evol.">
        <title>Blast fungal genomes show frequent chromosomal changes, gene gains and losses, and effector gene turnover.</title>
        <authorList>
            <person name="Gomez Luciano L.B."/>
            <person name="Jason Tsai I."/>
            <person name="Chuma I."/>
            <person name="Tosa Y."/>
            <person name="Chen Y.H."/>
            <person name="Li J.Y."/>
            <person name="Li M.Y."/>
            <person name="Jade Lu M.Y."/>
            <person name="Nakayashiki H."/>
            <person name="Li W.H."/>
        </authorList>
    </citation>
    <scope>NUCLEOTIDE SEQUENCE [LARGE SCALE GENOMIC DNA]</scope>
    <source>
        <strain evidence="2 3">NI907</strain>
    </source>
</reference>